<feature type="signal peptide" evidence="4">
    <location>
        <begin position="1"/>
        <end position="29"/>
    </location>
</feature>
<gene>
    <name evidence="5" type="ORF">HU200_000559</name>
</gene>
<name>A0A835KX49_9POAL</name>
<comment type="similarity">
    <text evidence="1 4">Belongs to the plant dirigent protein family.</text>
</comment>
<comment type="caution">
    <text evidence="5">The sequence shown here is derived from an EMBL/GenBank/DDBJ whole genome shotgun (WGS) entry which is preliminary data.</text>
</comment>
<comment type="function">
    <text evidence="4">Dirigent proteins impart stereoselectivity on the phenoxy radical-coupling reaction, yielding optically active lignans from two molecules of coniferyl alcohol in the biosynthesis of lignans, flavonolignans, and alkaloids and thus plays a central role in plant secondary metabolism.</text>
</comment>
<reference evidence="5" key="1">
    <citation type="submission" date="2020-07" db="EMBL/GenBank/DDBJ databases">
        <title>Genome sequence and genetic diversity analysis of an under-domesticated orphan crop, white fonio (Digitaria exilis).</title>
        <authorList>
            <person name="Bennetzen J.L."/>
            <person name="Chen S."/>
            <person name="Ma X."/>
            <person name="Wang X."/>
            <person name="Yssel A.E.J."/>
            <person name="Chaluvadi S.R."/>
            <person name="Johnson M."/>
            <person name="Gangashetty P."/>
            <person name="Hamidou F."/>
            <person name="Sanogo M.D."/>
            <person name="Zwaenepoel A."/>
            <person name="Wallace J."/>
            <person name="Van De Peer Y."/>
            <person name="Van Deynze A."/>
        </authorList>
    </citation>
    <scope>NUCLEOTIDE SEQUENCE</scope>
    <source>
        <tissue evidence="5">Leaves</tissue>
    </source>
</reference>
<comment type="subcellular location">
    <subcellularLocation>
        <location evidence="4">Secreted</location>
        <location evidence="4">Extracellular space</location>
        <location evidence="4">Apoplast</location>
    </subcellularLocation>
</comment>
<keyword evidence="3 4" id="KW-0964">Secreted</keyword>
<organism evidence="5 6">
    <name type="scientific">Digitaria exilis</name>
    <dbReference type="NCBI Taxonomy" id="1010633"/>
    <lineage>
        <taxon>Eukaryota</taxon>
        <taxon>Viridiplantae</taxon>
        <taxon>Streptophyta</taxon>
        <taxon>Embryophyta</taxon>
        <taxon>Tracheophyta</taxon>
        <taxon>Spermatophyta</taxon>
        <taxon>Magnoliopsida</taxon>
        <taxon>Liliopsida</taxon>
        <taxon>Poales</taxon>
        <taxon>Poaceae</taxon>
        <taxon>PACMAD clade</taxon>
        <taxon>Panicoideae</taxon>
        <taxon>Panicodae</taxon>
        <taxon>Paniceae</taxon>
        <taxon>Anthephorinae</taxon>
        <taxon>Digitaria</taxon>
    </lineage>
</organism>
<evidence type="ECO:0000256" key="1">
    <source>
        <dbReference type="ARBA" id="ARBA00010746"/>
    </source>
</evidence>
<evidence type="ECO:0000313" key="5">
    <source>
        <dbReference type="EMBL" id="KAF8781299.1"/>
    </source>
</evidence>
<protein>
    <recommendedName>
        <fullName evidence="4">Dirigent protein</fullName>
    </recommendedName>
</protein>
<evidence type="ECO:0000256" key="2">
    <source>
        <dbReference type="ARBA" id="ARBA00011738"/>
    </source>
</evidence>
<dbReference type="OrthoDB" id="665505at2759"/>
<dbReference type="Gene3D" id="2.40.480.10">
    <property type="entry name" value="Allene oxide cyclase-like"/>
    <property type="match status" value="1"/>
</dbReference>
<evidence type="ECO:0000256" key="4">
    <source>
        <dbReference type="RuleBase" id="RU363099"/>
    </source>
</evidence>
<evidence type="ECO:0000313" key="6">
    <source>
        <dbReference type="Proteomes" id="UP000636709"/>
    </source>
</evidence>
<dbReference type="GO" id="GO:0048046">
    <property type="term" value="C:apoplast"/>
    <property type="evidence" value="ECO:0007669"/>
    <property type="project" value="UniProtKB-SubCell"/>
</dbReference>
<dbReference type="EMBL" id="JACEFO010000086">
    <property type="protein sequence ID" value="KAF8781299.1"/>
    <property type="molecule type" value="Genomic_DNA"/>
</dbReference>
<dbReference type="PANTHER" id="PTHR21495">
    <property type="entry name" value="NUCLEOPORIN-RELATED"/>
    <property type="match status" value="1"/>
</dbReference>
<dbReference type="GO" id="GO:0009699">
    <property type="term" value="P:phenylpropanoid biosynthetic process"/>
    <property type="evidence" value="ECO:0007669"/>
    <property type="project" value="UniProtKB-ARBA"/>
</dbReference>
<dbReference type="AlphaFoldDB" id="A0A835KX49"/>
<dbReference type="InterPro" id="IPR044859">
    <property type="entry name" value="Allene_oxi_cyc_Dirigent"/>
</dbReference>
<dbReference type="Pfam" id="PF03018">
    <property type="entry name" value="Dirigent"/>
    <property type="match status" value="1"/>
</dbReference>
<feature type="chain" id="PRO_5033111261" description="Dirigent protein" evidence="4">
    <location>
        <begin position="30"/>
        <end position="187"/>
    </location>
</feature>
<accession>A0A835KX49</accession>
<keyword evidence="4" id="KW-0732">Signal</keyword>
<comment type="subunit">
    <text evidence="2 4">Homodimer.</text>
</comment>
<keyword evidence="4" id="KW-0052">Apoplast</keyword>
<dbReference type="InterPro" id="IPR004265">
    <property type="entry name" value="Dirigent"/>
</dbReference>
<keyword evidence="6" id="KW-1185">Reference proteome</keyword>
<evidence type="ECO:0000256" key="3">
    <source>
        <dbReference type="ARBA" id="ARBA00022525"/>
    </source>
</evidence>
<sequence length="187" mass="19930">MANSKRSSTTGHQLQLALVISMALVGAAASTTTKHFHFYMHDTVTASPGNPSTVVQVTTGTTPLPGAPTTRFGDIYVVDDLLTKGPSPASEAVGRAQGFYLFAAQHELAVMHSLNFVLTKGKHNGSYVVIQARDAIADKVRELPVIGGAGRFRGATGYILLRTHLFNSTTNNAVLEIDMYLTNLSVV</sequence>
<proteinExistence type="inferred from homology"/>
<dbReference type="Proteomes" id="UP000636709">
    <property type="component" value="Unassembled WGS sequence"/>
</dbReference>